<dbReference type="OrthoDB" id="427071at2759"/>
<dbReference type="PANTHER" id="PTHR14650">
    <property type="entry name" value="PROLYL HYDROXYLASE-RELATED"/>
    <property type="match status" value="1"/>
</dbReference>
<dbReference type="InterPro" id="IPR039210">
    <property type="entry name" value="OGFOD3"/>
</dbReference>
<dbReference type="InterPro" id="IPR005123">
    <property type="entry name" value="Oxoglu/Fe-dep_dioxygenase_dom"/>
</dbReference>
<dbReference type="InterPro" id="IPR044862">
    <property type="entry name" value="Pro_4_hyd_alph_FE2OG_OXY"/>
</dbReference>
<evidence type="ECO:0000256" key="1">
    <source>
        <dbReference type="ARBA" id="ARBA00001961"/>
    </source>
</evidence>
<dbReference type="OMA" id="YESFHYT"/>
<dbReference type="AlphaFoldDB" id="R7UNN4"/>
<protein>
    <recommendedName>
        <fullName evidence="6">Fe2OG dioxygenase domain-containing protein</fullName>
    </recommendedName>
</protein>
<accession>R7UNN4</accession>
<dbReference type="GO" id="GO:0051213">
    <property type="term" value="F:dioxygenase activity"/>
    <property type="evidence" value="ECO:0007669"/>
    <property type="project" value="UniProtKB-KW"/>
</dbReference>
<keyword evidence="9" id="KW-1185">Reference proteome</keyword>
<dbReference type="Proteomes" id="UP000014760">
    <property type="component" value="Unassembled WGS sequence"/>
</dbReference>
<dbReference type="EnsemblMetazoa" id="CapteT182740">
    <property type="protein sequence ID" value="CapteP182740"/>
    <property type="gene ID" value="CapteG182740"/>
</dbReference>
<keyword evidence="2" id="KW-0479">Metal-binding</keyword>
<dbReference type="STRING" id="283909.R7UNN4"/>
<dbReference type="Pfam" id="PF13640">
    <property type="entry name" value="2OG-FeII_Oxy_3"/>
    <property type="match status" value="1"/>
</dbReference>
<evidence type="ECO:0000313" key="7">
    <source>
        <dbReference type="EMBL" id="ELU05537.1"/>
    </source>
</evidence>
<dbReference type="PANTHER" id="PTHR14650:SF1">
    <property type="entry name" value="2-OXOGLUTARATE AND IRON-DEPENDENT OXYGENASE DOMAIN-CONTAINING PROTEIN 3"/>
    <property type="match status" value="1"/>
</dbReference>
<dbReference type="SMART" id="SM00702">
    <property type="entry name" value="P4Hc"/>
    <property type="match status" value="1"/>
</dbReference>
<dbReference type="GO" id="GO:0016020">
    <property type="term" value="C:membrane"/>
    <property type="evidence" value="ECO:0007669"/>
    <property type="project" value="TreeGrafter"/>
</dbReference>
<dbReference type="GO" id="GO:0016705">
    <property type="term" value="F:oxidoreductase activity, acting on paired donors, with incorporation or reduction of molecular oxygen"/>
    <property type="evidence" value="ECO:0007669"/>
    <property type="project" value="InterPro"/>
</dbReference>
<reference evidence="8" key="3">
    <citation type="submission" date="2015-06" db="UniProtKB">
        <authorList>
            <consortium name="EnsemblMetazoa"/>
        </authorList>
    </citation>
    <scope>IDENTIFICATION</scope>
</reference>
<evidence type="ECO:0000313" key="9">
    <source>
        <dbReference type="Proteomes" id="UP000014760"/>
    </source>
</evidence>
<proteinExistence type="predicted"/>
<sequence>MIGCLFSRASVPAPGISYRRIVARLSLVFIFLIAAKFFGSEETDKAKSVTFAKSSESLRQKSHEVQCPLDYHTERVTFPKCLTGRCGRYVMDEVVRQDEAQHLLRIAQSGLKHGGSSGGASILDLHSGALSFETKFINIYKIADVFTQEDFDVYKRVKNKIHSAIATSFNMQPEALYLTKPTFFSRMNSREAKTVHDEYWHVHIDKETYGSFHYTSLLYLSNYGSDFSGGRFVFVDRAANVTVEPRMGRVSFFTSGSEHPHFVERVESGTRYAITISFTCDPNKAISDPILPSEGQS</sequence>
<reference evidence="9" key="1">
    <citation type="submission" date="2012-12" db="EMBL/GenBank/DDBJ databases">
        <authorList>
            <person name="Hellsten U."/>
            <person name="Grimwood J."/>
            <person name="Chapman J.A."/>
            <person name="Shapiro H."/>
            <person name="Aerts A."/>
            <person name="Otillar R.P."/>
            <person name="Terry A.Y."/>
            <person name="Boore J.L."/>
            <person name="Simakov O."/>
            <person name="Marletaz F."/>
            <person name="Cho S.-J."/>
            <person name="Edsinger-Gonzales E."/>
            <person name="Havlak P."/>
            <person name="Kuo D.-H."/>
            <person name="Larsson T."/>
            <person name="Lv J."/>
            <person name="Arendt D."/>
            <person name="Savage R."/>
            <person name="Osoegawa K."/>
            <person name="de Jong P."/>
            <person name="Lindberg D.R."/>
            <person name="Seaver E.C."/>
            <person name="Weisblat D.A."/>
            <person name="Putnam N.H."/>
            <person name="Grigoriev I.V."/>
            <person name="Rokhsar D.S."/>
        </authorList>
    </citation>
    <scope>NUCLEOTIDE SEQUENCE</scope>
    <source>
        <strain evidence="9">I ESC-2004</strain>
    </source>
</reference>
<evidence type="ECO:0000313" key="8">
    <source>
        <dbReference type="EnsemblMetazoa" id="CapteP182740"/>
    </source>
</evidence>
<dbReference type="InterPro" id="IPR006620">
    <property type="entry name" value="Pro_4_hyd_alph"/>
</dbReference>
<evidence type="ECO:0000259" key="6">
    <source>
        <dbReference type="PROSITE" id="PS51471"/>
    </source>
</evidence>
<dbReference type="EMBL" id="KB301402">
    <property type="protein sequence ID" value="ELU05537.1"/>
    <property type="molecule type" value="Genomic_DNA"/>
</dbReference>
<keyword evidence="4" id="KW-0560">Oxidoreductase</keyword>
<keyword evidence="3" id="KW-0223">Dioxygenase</keyword>
<evidence type="ECO:0000256" key="4">
    <source>
        <dbReference type="ARBA" id="ARBA00023002"/>
    </source>
</evidence>
<reference evidence="7 9" key="2">
    <citation type="journal article" date="2013" name="Nature">
        <title>Insights into bilaterian evolution from three spiralian genomes.</title>
        <authorList>
            <person name="Simakov O."/>
            <person name="Marletaz F."/>
            <person name="Cho S.J."/>
            <person name="Edsinger-Gonzales E."/>
            <person name="Havlak P."/>
            <person name="Hellsten U."/>
            <person name="Kuo D.H."/>
            <person name="Larsson T."/>
            <person name="Lv J."/>
            <person name="Arendt D."/>
            <person name="Savage R."/>
            <person name="Osoegawa K."/>
            <person name="de Jong P."/>
            <person name="Grimwood J."/>
            <person name="Chapman J.A."/>
            <person name="Shapiro H."/>
            <person name="Aerts A."/>
            <person name="Otillar R.P."/>
            <person name="Terry A.Y."/>
            <person name="Boore J.L."/>
            <person name="Grigoriev I.V."/>
            <person name="Lindberg D.R."/>
            <person name="Seaver E.C."/>
            <person name="Weisblat D.A."/>
            <person name="Putnam N.H."/>
            <person name="Rokhsar D.S."/>
        </authorList>
    </citation>
    <scope>NUCLEOTIDE SEQUENCE</scope>
    <source>
        <strain evidence="7 9">I ESC-2004</strain>
    </source>
</reference>
<evidence type="ECO:0000256" key="3">
    <source>
        <dbReference type="ARBA" id="ARBA00022964"/>
    </source>
</evidence>
<keyword evidence="5" id="KW-0408">Iron</keyword>
<dbReference type="EMBL" id="AMQN01007786">
    <property type="status" value="NOT_ANNOTATED_CDS"/>
    <property type="molecule type" value="Genomic_DNA"/>
</dbReference>
<dbReference type="PROSITE" id="PS51471">
    <property type="entry name" value="FE2OG_OXY"/>
    <property type="match status" value="1"/>
</dbReference>
<gene>
    <name evidence="7" type="ORF">CAPTEDRAFT_182740</name>
</gene>
<dbReference type="GO" id="GO:0031418">
    <property type="term" value="F:L-ascorbic acid binding"/>
    <property type="evidence" value="ECO:0007669"/>
    <property type="project" value="InterPro"/>
</dbReference>
<dbReference type="Gene3D" id="2.60.120.620">
    <property type="entry name" value="q2cbj1_9rhob like domain"/>
    <property type="match status" value="1"/>
</dbReference>
<dbReference type="GO" id="GO:0005506">
    <property type="term" value="F:iron ion binding"/>
    <property type="evidence" value="ECO:0007669"/>
    <property type="project" value="InterPro"/>
</dbReference>
<organism evidence="7">
    <name type="scientific">Capitella teleta</name>
    <name type="common">Polychaete worm</name>
    <dbReference type="NCBI Taxonomy" id="283909"/>
    <lineage>
        <taxon>Eukaryota</taxon>
        <taxon>Metazoa</taxon>
        <taxon>Spiralia</taxon>
        <taxon>Lophotrochozoa</taxon>
        <taxon>Annelida</taxon>
        <taxon>Polychaeta</taxon>
        <taxon>Sedentaria</taxon>
        <taxon>Scolecida</taxon>
        <taxon>Capitellidae</taxon>
        <taxon>Capitella</taxon>
    </lineage>
</organism>
<evidence type="ECO:0000256" key="5">
    <source>
        <dbReference type="ARBA" id="ARBA00023004"/>
    </source>
</evidence>
<name>R7UNN4_CAPTE</name>
<evidence type="ECO:0000256" key="2">
    <source>
        <dbReference type="ARBA" id="ARBA00022723"/>
    </source>
</evidence>
<feature type="domain" description="Fe2OG dioxygenase" evidence="6">
    <location>
        <begin position="180"/>
        <end position="282"/>
    </location>
</feature>
<comment type="cofactor">
    <cofactor evidence="1">
        <name>L-ascorbate</name>
        <dbReference type="ChEBI" id="CHEBI:38290"/>
    </cofactor>
</comment>
<dbReference type="HOGENOM" id="CLU_042482_0_0_1"/>